<name>A0ABW7XLF1_9MICO</name>
<reference evidence="5 6" key="1">
    <citation type="submission" date="2024-10" db="EMBL/GenBank/DDBJ databases">
        <title>The Natural Products Discovery Center: Release of the First 8490 Sequenced Strains for Exploring Actinobacteria Biosynthetic Diversity.</title>
        <authorList>
            <person name="Kalkreuter E."/>
            <person name="Kautsar S.A."/>
            <person name="Yang D."/>
            <person name="Bader C.D."/>
            <person name="Teijaro C.N."/>
            <person name="Fluegel L."/>
            <person name="Davis C.M."/>
            <person name="Simpson J.R."/>
            <person name="Lauterbach L."/>
            <person name="Steele A.D."/>
            <person name="Gui C."/>
            <person name="Meng S."/>
            <person name="Li G."/>
            <person name="Viehrig K."/>
            <person name="Ye F."/>
            <person name="Su P."/>
            <person name="Kiefer A.F."/>
            <person name="Nichols A."/>
            <person name="Cepeda A.J."/>
            <person name="Yan W."/>
            <person name="Fan B."/>
            <person name="Jiang Y."/>
            <person name="Adhikari A."/>
            <person name="Zheng C.-J."/>
            <person name="Schuster L."/>
            <person name="Cowan T.M."/>
            <person name="Smanski M.J."/>
            <person name="Chevrette M.G."/>
            <person name="De Carvalho L.P.S."/>
            <person name="Shen B."/>
        </authorList>
    </citation>
    <scope>NUCLEOTIDE SEQUENCE [LARGE SCALE GENOMIC DNA]</scope>
    <source>
        <strain evidence="5 6">NPDC019481</strain>
    </source>
</reference>
<evidence type="ECO:0000256" key="3">
    <source>
        <dbReference type="RuleBase" id="RU003476"/>
    </source>
</evidence>
<evidence type="ECO:0000313" key="5">
    <source>
        <dbReference type="EMBL" id="MFI2488339.1"/>
    </source>
</evidence>
<dbReference type="PRINTS" id="PR00502">
    <property type="entry name" value="NUDIXFAMILY"/>
</dbReference>
<keyword evidence="2 3" id="KW-0378">Hydrolase</keyword>
<dbReference type="Proteomes" id="UP001611580">
    <property type="component" value="Unassembled WGS sequence"/>
</dbReference>
<keyword evidence="6" id="KW-1185">Reference proteome</keyword>
<dbReference type="InterPro" id="IPR000086">
    <property type="entry name" value="NUDIX_hydrolase_dom"/>
</dbReference>
<dbReference type="PROSITE" id="PS51462">
    <property type="entry name" value="NUDIX"/>
    <property type="match status" value="1"/>
</dbReference>
<dbReference type="InterPro" id="IPR029033">
    <property type="entry name" value="His_PPase_superfam"/>
</dbReference>
<dbReference type="InterPro" id="IPR020476">
    <property type="entry name" value="Nudix_hydrolase"/>
</dbReference>
<dbReference type="EMBL" id="JBIRYI010000009">
    <property type="protein sequence ID" value="MFI2488339.1"/>
    <property type="molecule type" value="Genomic_DNA"/>
</dbReference>
<dbReference type="SUPFAM" id="SSF55811">
    <property type="entry name" value="Nudix"/>
    <property type="match status" value="1"/>
</dbReference>
<dbReference type="Pfam" id="PF00300">
    <property type="entry name" value="His_Phos_1"/>
    <property type="match status" value="1"/>
</dbReference>
<evidence type="ECO:0000313" key="6">
    <source>
        <dbReference type="Proteomes" id="UP001611580"/>
    </source>
</evidence>
<evidence type="ECO:0000256" key="1">
    <source>
        <dbReference type="ARBA" id="ARBA00005582"/>
    </source>
</evidence>
<dbReference type="InterPro" id="IPR015797">
    <property type="entry name" value="NUDIX_hydrolase-like_dom_sf"/>
</dbReference>
<dbReference type="Gene3D" id="3.90.79.10">
    <property type="entry name" value="Nucleoside Triphosphate Pyrophosphohydrolase"/>
    <property type="match status" value="1"/>
</dbReference>
<gene>
    <name evidence="5" type="ORF">ACH47X_15610</name>
</gene>
<dbReference type="SMART" id="SM00855">
    <property type="entry name" value="PGAM"/>
    <property type="match status" value="1"/>
</dbReference>
<dbReference type="RefSeq" id="WP_397405506.1">
    <property type="nucleotide sequence ID" value="NZ_JBIRYI010000009.1"/>
</dbReference>
<dbReference type="SUPFAM" id="SSF53254">
    <property type="entry name" value="Phosphoglycerate mutase-like"/>
    <property type="match status" value="1"/>
</dbReference>
<evidence type="ECO:0000256" key="2">
    <source>
        <dbReference type="ARBA" id="ARBA00022801"/>
    </source>
</evidence>
<dbReference type="PANTHER" id="PTHR21340">
    <property type="entry name" value="DIADENOSINE 5,5-P1,P4-TETRAPHOSPHATE PYROPHOSPHOHYDROLASE MUTT"/>
    <property type="match status" value="1"/>
</dbReference>
<comment type="similarity">
    <text evidence="1 3">Belongs to the Nudix hydrolase family.</text>
</comment>
<dbReference type="Pfam" id="PF00293">
    <property type="entry name" value="NUDIX"/>
    <property type="match status" value="1"/>
</dbReference>
<organism evidence="5 6">
    <name type="scientific">Promicromonospora kroppenstedtii</name>
    <dbReference type="NCBI Taxonomy" id="440482"/>
    <lineage>
        <taxon>Bacteria</taxon>
        <taxon>Bacillati</taxon>
        <taxon>Actinomycetota</taxon>
        <taxon>Actinomycetes</taxon>
        <taxon>Micrococcales</taxon>
        <taxon>Promicromonosporaceae</taxon>
        <taxon>Promicromonospora</taxon>
    </lineage>
</organism>
<proteinExistence type="inferred from homology"/>
<protein>
    <submittedName>
        <fullName evidence="5">NUDIX domain-containing protein</fullName>
    </submittedName>
</protein>
<accession>A0ABW7XLF1</accession>
<dbReference type="PROSITE" id="PS00893">
    <property type="entry name" value="NUDIX_BOX"/>
    <property type="match status" value="1"/>
</dbReference>
<sequence>MGTEPTTATSPPAGTHAPVVMTAGGIVWRRRAGKVQVQLVHRPRYDDWSWPKGKLENGETFQNAAIREVGEETGRQIVLGRPLPGLQYLTPEGRVKRVHYWASRRARRGRDTAGLAARAPVAPVDRDEVDTAEWLDADDAAARLTRHSDRRPLDALLAADAEGVLDTRALVIARHGRAVSRTSWHGGERDRPLTPFGHGQAAALVPVLAAYGVEHVISSRWERCATTIDPYVRASGVRPSYSEYLTEAQHERSPSRVAATVGELLEETTESSVICTHRPVLPTVLDVLAQHATGSVAAGLPTADPFLEPGEALVAHIAETPAGPRVVATEKISPQVW</sequence>
<comment type="caution">
    <text evidence="5">The sequence shown here is derived from an EMBL/GenBank/DDBJ whole genome shotgun (WGS) entry which is preliminary data.</text>
</comment>
<dbReference type="CDD" id="cd03673">
    <property type="entry name" value="NUDIX_Ap6A_hydrolase"/>
    <property type="match status" value="1"/>
</dbReference>
<dbReference type="Gene3D" id="3.40.50.1240">
    <property type="entry name" value="Phosphoglycerate mutase-like"/>
    <property type="match status" value="1"/>
</dbReference>
<evidence type="ECO:0000259" key="4">
    <source>
        <dbReference type="PROSITE" id="PS51462"/>
    </source>
</evidence>
<dbReference type="PANTHER" id="PTHR21340:SF0">
    <property type="entry name" value="BIS(5'-NUCLEOSYL)-TETRAPHOSPHATASE [ASYMMETRICAL]"/>
    <property type="match status" value="1"/>
</dbReference>
<dbReference type="InterPro" id="IPR020084">
    <property type="entry name" value="NUDIX_hydrolase_CS"/>
</dbReference>
<dbReference type="InterPro" id="IPR013078">
    <property type="entry name" value="His_Pase_superF_clade-1"/>
</dbReference>
<dbReference type="InterPro" id="IPR051325">
    <property type="entry name" value="Nudix_hydrolase_domain"/>
</dbReference>
<feature type="domain" description="Nudix hydrolase" evidence="4">
    <location>
        <begin position="18"/>
        <end position="158"/>
    </location>
</feature>